<dbReference type="Pfam" id="PF00698">
    <property type="entry name" value="Acyl_transf_1"/>
    <property type="match status" value="1"/>
</dbReference>
<proteinExistence type="predicted"/>
<dbReference type="PANTHER" id="PTHR43775">
    <property type="entry name" value="FATTY ACID SYNTHASE"/>
    <property type="match status" value="1"/>
</dbReference>
<dbReference type="GO" id="GO:0071770">
    <property type="term" value="P:DIM/DIP cell wall layer assembly"/>
    <property type="evidence" value="ECO:0007669"/>
    <property type="project" value="TreeGrafter"/>
</dbReference>
<comment type="caution">
    <text evidence="7">The sequence shown here is derived from an EMBL/GenBank/DDBJ whole genome shotgun (WGS) entry which is preliminary data.</text>
</comment>
<dbReference type="InterPro" id="IPR014043">
    <property type="entry name" value="Acyl_transferase_dom"/>
</dbReference>
<evidence type="ECO:0000313" key="8">
    <source>
        <dbReference type="Proteomes" id="UP000601223"/>
    </source>
</evidence>
<dbReference type="GO" id="GO:0004315">
    <property type="term" value="F:3-oxoacyl-[acyl-carrier-protein] synthase activity"/>
    <property type="evidence" value="ECO:0007669"/>
    <property type="project" value="InterPro"/>
</dbReference>
<dbReference type="GO" id="GO:0005886">
    <property type="term" value="C:plasma membrane"/>
    <property type="evidence" value="ECO:0007669"/>
    <property type="project" value="TreeGrafter"/>
</dbReference>
<reference evidence="7 8" key="1">
    <citation type="submission" date="2021-01" db="EMBL/GenBank/DDBJ databases">
        <title>Whole genome shotgun sequence of Catellatospora bangladeshensis NBRC 107357.</title>
        <authorList>
            <person name="Komaki H."/>
            <person name="Tamura T."/>
        </authorList>
    </citation>
    <scope>NUCLEOTIDE SEQUENCE [LARGE SCALE GENOMIC DNA]</scope>
    <source>
        <strain evidence="7 8">NBRC 107357</strain>
    </source>
</reference>
<dbReference type="InterPro" id="IPR001227">
    <property type="entry name" value="Ac_transferase_dom_sf"/>
</dbReference>
<feature type="region of interest" description="Disordered" evidence="4">
    <location>
        <begin position="437"/>
        <end position="467"/>
    </location>
</feature>
<keyword evidence="8" id="KW-1185">Reference proteome</keyword>
<evidence type="ECO:0000256" key="2">
    <source>
        <dbReference type="ARBA" id="ARBA00022553"/>
    </source>
</evidence>
<dbReference type="InterPro" id="IPR020806">
    <property type="entry name" value="PKS_PP-bd"/>
</dbReference>
<evidence type="ECO:0000259" key="6">
    <source>
        <dbReference type="PROSITE" id="PS52004"/>
    </source>
</evidence>
<keyword evidence="1" id="KW-0596">Phosphopantetheine</keyword>
<dbReference type="PROSITE" id="PS50075">
    <property type="entry name" value="CARRIER"/>
    <property type="match status" value="1"/>
</dbReference>
<evidence type="ECO:0000256" key="3">
    <source>
        <dbReference type="ARBA" id="ARBA00022679"/>
    </source>
</evidence>
<dbReference type="PANTHER" id="PTHR43775:SF37">
    <property type="entry name" value="SI:DKEY-61P9.11"/>
    <property type="match status" value="1"/>
</dbReference>
<dbReference type="Gene3D" id="3.30.70.250">
    <property type="entry name" value="Malonyl-CoA ACP transacylase, ACP-binding"/>
    <property type="match status" value="1"/>
</dbReference>
<dbReference type="PROSITE" id="PS52004">
    <property type="entry name" value="KS3_2"/>
    <property type="match status" value="1"/>
</dbReference>
<evidence type="ECO:0008006" key="9">
    <source>
        <dbReference type="Google" id="ProtNLM"/>
    </source>
</evidence>
<dbReference type="InterPro" id="IPR020841">
    <property type="entry name" value="PKS_Beta-ketoAc_synthase_dom"/>
</dbReference>
<dbReference type="InterPro" id="IPR014030">
    <property type="entry name" value="Ketoacyl_synth_N"/>
</dbReference>
<feature type="domain" description="Ketosynthase family 3 (KS3)" evidence="6">
    <location>
        <begin position="8"/>
        <end position="435"/>
    </location>
</feature>
<evidence type="ECO:0000259" key="5">
    <source>
        <dbReference type="PROSITE" id="PS50075"/>
    </source>
</evidence>
<dbReference type="CDD" id="cd00833">
    <property type="entry name" value="PKS"/>
    <property type="match status" value="1"/>
</dbReference>
<gene>
    <name evidence="7" type="ORF">Cba03nite_21220</name>
</gene>
<keyword evidence="3" id="KW-0808">Transferase</keyword>
<dbReference type="PROSITE" id="PS00606">
    <property type="entry name" value="KS3_1"/>
    <property type="match status" value="1"/>
</dbReference>
<evidence type="ECO:0000313" key="7">
    <source>
        <dbReference type="EMBL" id="GIF80773.1"/>
    </source>
</evidence>
<dbReference type="SMART" id="SM00827">
    <property type="entry name" value="PKS_AT"/>
    <property type="match status" value="1"/>
</dbReference>
<dbReference type="SMART" id="SM00825">
    <property type="entry name" value="PKS_KS"/>
    <property type="match status" value="1"/>
</dbReference>
<dbReference type="SUPFAM" id="SSF53901">
    <property type="entry name" value="Thiolase-like"/>
    <property type="match status" value="1"/>
</dbReference>
<dbReference type="InterPro" id="IPR016035">
    <property type="entry name" value="Acyl_Trfase/lysoPLipase"/>
</dbReference>
<protein>
    <recommendedName>
        <fullName evidence="9">Acyl transferase domain-containing protein</fullName>
    </recommendedName>
</protein>
<dbReference type="Gene3D" id="3.40.47.10">
    <property type="match status" value="1"/>
</dbReference>
<dbReference type="SMART" id="SM00823">
    <property type="entry name" value="PKS_PP"/>
    <property type="match status" value="1"/>
</dbReference>
<dbReference type="Pfam" id="PF22621">
    <property type="entry name" value="CurL-like_PKS_C"/>
    <property type="match status" value="1"/>
</dbReference>
<keyword evidence="2" id="KW-0597">Phosphoprotein</keyword>
<name>A0A8J3NIE7_9ACTN</name>
<dbReference type="AlphaFoldDB" id="A0A8J3NIE7"/>
<dbReference type="GO" id="GO:0005737">
    <property type="term" value="C:cytoplasm"/>
    <property type="evidence" value="ECO:0007669"/>
    <property type="project" value="TreeGrafter"/>
</dbReference>
<dbReference type="Pfam" id="PF00550">
    <property type="entry name" value="PP-binding"/>
    <property type="match status" value="1"/>
</dbReference>
<dbReference type="Gene3D" id="3.40.366.10">
    <property type="entry name" value="Malonyl-Coenzyme A Acyl Carrier Protein, domain 2"/>
    <property type="match status" value="1"/>
</dbReference>
<dbReference type="GO" id="GO:0031177">
    <property type="term" value="F:phosphopantetheine binding"/>
    <property type="evidence" value="ECO:0007669"/>
    <property type="project" value="InterPro"/>
</dbReference>
<sequence length="1002" mass="102671">MNEPDDGVEPIAIIGMACRVPGAPDLGRFWENLVAGRDARTELSRERLLRAGVPAEQADDPDYVPVAYLLDGLEDFDAGLFGMTPREAALADPQHRLFLELCHAALEHAGWDPARHPGDIGVYGGRGMENYRWRHIHANRAIMAVTDHTTIGNGNHADTFTTLVSYHLNLRGPSVGVYTACSTSLVAVHTAAEALRAGECDMALAGGVSIELPADHGYLHREGAADSADGRCRPFDAAATGVVAGSGGGVVLLKRLGDALADGDHVHAVVLGNAVNNDGAAKVGFTASGVAGQAAVIANALATAGVDPRTVTYVEASATGSALGDPIEVEALTSVYGRGRADRQWCAIGSVKSNIGHLSQGAGVVGLIKTALALEHGLIPASLGYTAPNPAIDFTASPFYVNATLATWDAGDAPRRAAVSSFGIGGTNAHVVLQQPPARHDDAPRDGAVAQPPGAMSGVPREASQKLPPQPLGCTPRAQLLVLSARSAAARDAAVARLADHLAAAGAPDLADVAFTLRAGRAEHPHRAAVVATGAADAVTALRTPQRLLTAPATVTVPRVVLLFGDQAVPPVDPGLHPAEPVFAEAVDRCAAALGRTVPDLLADPLPGSFALGYATALLWRSWGLRPATMLGHGTGEYAAATLAGVFTLPAALRLVELHGRLQERLPTTPAFTVSASAATLAGLLPPEAAVVAVNGPASSVVTAPAEVFAQPLTDPATGRPIQARRLRADLPERGAVTAAMLDELAVAVAAAHPSAPAQPYLSCRTGQPVTPSDATDPAHWAGLLGEPVLFGPAVAVALAGGATQFLECGPGRQLAGLAQMQLPKGSPAPLHSLPAAGEPADAVTTCYTAAGRLWVQGLPVTVGGTGRRVPLPGYPYERSRHWIDPDPPVAAAAATGNSAEGAAAAQVARHEAPPDQLAGQATSPGPAVGLAAVWTALLGIEHLGPDDDFFAVGGTSLTAVQLVAQVRAAYGVRLSMRQIFDAPTLSAMAKTIEQRLPADRP</sequence>
<dbReference type="InterPro" id="IPR016039">
    <property type="entry name" value="Thiolase-like"/>
</dbReference>
<dbReference type="GO" id="GO:0004312">
    <property type="term" value="F:fatty acid synthase activity"/>
    <property type="evidence" value="ECO:0007669"/>
    <property type="project" value="TreeGrafter"/>
</dbReference>
<dbReference type="SUPFAM" id="SSF52151">
    <property type="entry name" value="FabD/lysophospholipase-like"/>
    <property type="match status" value="1"/>
</dbReference>
<dbReference type="InterPro" id="IPR018201">
    <property type="entry name" value="Ketoacyl_synth_AS"/>
</dbReference>
<dbReference type="InterPro" id="IPR009081">
    <property type="entry name" value="PP-bd_ACP"/>
</dbReference>
<organism evidence="7 8">
    <name type="scientific">Catellatospora bangladeshensis</name>
    <dbReference type="NCBI Taxonomy" id="310355"/>
    <lineage>
        <taxon>Bacteria</taxon>
        <taxon>Bacillati</taxon>
        <taxon>Actinomycetota</taxon>
        <taxon>Actinomycetes</taxon>
        <taxon>Micromonosporales</taxon>
        <taxon>Micromonosporaceae</taxon>
        <taxon>Catellatospora</taxon>
    </lineage>
</organism>
<feature type="domain" description="Carrier" evidence="5">
    <location>
        <begin position="922"/>
        <end position="997"/>
    </location>
</feature>
<dbReference type="GO" id="GO:0006633">
    <property type="term" value="P:fatty acid biosynthetic process"/>
    <property type="evidence" value="ECO:0007669"/>
    <property type="project" value="InterPro"/>
</dbReference>
<dbReference type="Pfam" id="PF02801">
    <property type="entry name" value="Ketoacyl-synt_C"/>
    <property type="match status" value="1"/>
</dbReference>
<accession>A0A8J3NIE7</accession>
<evidence type="ECO:0000256" key="1">
    <source>
        <dbReference type="ARBA" id="ARBA00022450"/>
    </source>
</evidence>
<dbReference type="RefSeq" id="WP_203744677.1">
    <property type="nucleotide sequence ID" value="NZ_BONF01000010.1"/>
</dbReference>
<dbReference type="Pfam" id="PF00109">
    <property type="entry name" value="ketoacyl-synt"/>
    <property type="match status" value="1"/>
</dbReference>
<dbReference type="Proteomes" id="UP000601223">
    <property type="component" value="Unassembled WGS sequence"/>
</dbReference>
<dbReference type="Gene3D" id="1.10.1200.10">
    <property type="entry name" value="ACP-like"/>
    <property type="match status" value="1"/>
</dbReference>
<dbReference type="EMBL" id="BONF01000010">
    <property type="protein sequence ID" value="GIF80773.1"/>
    <property type="molecule type" value="Genomic_DNA"/>
</dbReference>
<dbReference type="Gene3D" id="3.30.70.3290">
    <property type="match status" value="1"/>
</dbReference>
<dbReference type="InterPro" id="IPR036736">
    <property type="entry name" value="ACP-like_sf"/>
</dbReference>
<dbReference type="InterPro" id="IPR014031">
    <property type="entry name" value="Ketoacyl_synth_C"/>
</dbReference>
<evidence type="ECO:0000256" key="4">
    <source>
        <dbReference type="SAM" id="MobiDB-lite"/>
    </source>
</evidence>
<dbReference type="SUPFAM" id="SSF47336">
    <property type="entry name" value="ACP-like"/>
    <property type="match status" value="1"/>
</dbReference>
<dbReference type="InterPro" id="IPR050091">
    <property type="entry name" value="PKS_NRPS_Biosynth_Enz"/>
</dbReference>